<dbReference type="GO" id="GO:0008081">
    <property type="term" value="F:phosphoric diester hydrolase activity"/>
    <property type="evidence" value="ECO:0007669"/>
    <property type="project" value="InterPro"/>
</dbReference>
<name>A0A173LIA1_9ACTN</name>
<organism evidence="3 4">
    <name type="scientific">Dietzia timorensis</name>
    <dbReference type="NCBI Taxonomy" id="499555"/>
    <lineage>
        <taxon>Bacteria</taxon>
        <taxon>Bacillati</taxon>
        <taxon>Actinomycetota</taxon>
        <taxon>Actinomycetes</taxon>
        <taxon>Mycobacteriales</taxon>
        <taxon>Dietziaceae</taxon>
        <taxon>Dietzia</taxon>
    </lineage>
</organism>
<feature type="domain" description="GP-PDE" evidence="2">
    <location>
        <begin position="56"/>
        <end position="302"/>
    </location>
</feature>
<accession>A0A173LIA1</accession>
<dbReference type="EMBL" id="CP015961">
    <property type="protein sequence ID" value="ANI91017.1"/>
    <property type="molecule type" value="Genomic_DNA"/>
</dbReference>
<dbReference type="PROSITE" id="PS51704">
    <property type="entry name" value="GP_PDE"/>
    <property type="match status" value="1"/>
</dbReference>
<reference evidence="3 4" key="1">
    <citation type="submission" date="2016-06" db="EMBL/GenBank/DDBJ databases">
        <title>Complete genome sequence of a saline-alkali tolerant type strain Dietzia timorensis ID05-A0528T.</title>
        <authorList>
            <person name="Wu X."/>
        </authorList>
    </citation>
    <scope>NUCLEOTIDE SEQUENCE [LARGE SCALE GENOMIC DNA]</scope>
    <source>
        <strain evidence="3 4">ID05-A0528</strain>
    </source>
</reference>
<evidence type="ECO:0000259" key="2">
    <source>
        <dbReference type="PROSITE" id="PS51704"/>
    </source>
</evidence>
<dbReference type="Proteomes" id="UP000186104">
    <property type="component" value="Chromosome"/>
</dbReference>
<dbReference type="PANTHER" id="PTHR46211:SF13">
    <property type="entry name" value="GLYCEROPHOSPHODIESTER PHOSPHODIESTERASE 1-RELATED"/>
    <property type="match status" value="1"/>
</dbReference>
<proteinExistence type="predicted"/>
<feature type="region of interest" description="Disordered" evidence="1">
    <location>
        <begin position="1"/>
        <end position="55"/>
    </location>
</feature>
<evidence type="ECO:0000313" key="4">
    <source>
        <dbReference type="Proteomes" id="UP000186104"/>
    </source>
</evidence>
<sequence>MLRTRKRTNPTPSDQPRAISAGGGRSAEPRPRSRRIAPVRRPKPSGDLALRPGENPRVVAHRGASGDYPELTLVAYENALAQGADGIECDIRMTLDGHLVCIHDSDTSRVSEETRKVRLSTLAELKTLDVGSWHLRHRKPEPPLALRELLELIEAYPQARAFIETKHPVVAGGRVERALAEELRYFGLDRPRSHGESRAVMMSFSILAVHRFGQIAPQIPRVQLRHYRTGAKPLPAENYGIQVVGPSIDTIRAKPFLVEHWHQRGLAVYCWTVDDPADVELCKRLGVDWIGTNFPARTLARVNEDEQMRAAEIGTVHGSFADRD</sequence>
<gene>
    <name evidence="3" type="ORF">BJL86_0206</name>
</gene>
<dbReference type="RefSeq" id="WP_082908561.1">
    <property type="nucleotide sequence ID" value="NZ_CP015961.1"/>
</dbReference>
<dbReference type="KEGG" id="dtm:BJL86_0206"/>
<protein>
    <submittedName>
        <fullName evidence="3">Putative glycerophosphoryl diester phosphodiestera se 1</fullName>
    </submittedName>
</protein>
<dbReference type="SUPFAM" id="SSF51695">
    <property type="entry name" value="PLC-like phosphodiesterases"/>
    <property type="match status" value="1"/>
</dbReference>
<dbReference type="OrthoDB" id="9758957at2"/>
<dbReference type="PANTHER" id="PTHR46211">
    <property type="entry name" value="GLYCEROPHOSPHORYL DIESTER PHOSPHODIESTERASE"/>
    <property type="match status" value="1"/>
</dbReference>
<evidence type="ECO:0000256" key="1">
    <source>
        <dbReference type="SAM" id="MobiDB-lite"/>
    </source>
</evidence>
<dbReference type="AlphaFoldDB" id="A0A173LIA1"/>
<dbReference type="STRING" id="499555.BJL86_0206"/>
<evidence type="ECO:0000313" key="3">
    <source>
        <dbReference type="EMBL" id="ANI91017.1"/>
    </source>
</evidence>
<keyword evidence="4" id="KW-1185">Reference proteome</keyword>
<dbReference type="Pfam" id="PF03009">
    <property type="entry name" value="GDPD"/>
    <property type="match status" value="1"/>
</dbReference>
<dbReference type="Gene3D" id="3.20.20.190">
    <property type="entry name" value="Phosphatidylinositol (PI) phosphodiesterase"/>
    <property type="match status" value="1"/>
</dbReference>
<dbReference type="GO" id="GO:0006629">
    <property type="term" value="P:lipid metabolic process"/>
    <property type="evidence" value="ECO:0007669"/>
    <property type="project" value="InterPro"/>
</dbReference>
<dbReference type="InterPro" id="IPR017946">
    <property type="entry name" value="PLC-like_Pdiesterase_TIM-brl"/>
</dbReference>
<feature type="compositionally biased region" description="Basic residues" evidence="1">
    <location>
        <begin position="32"/>
        <end position="43"/>
    </location>
</feature>
<dbReference type="InterPro" id="IPR030395">
    <property type="entry name" value="GP_PDE_dom"/>
</dbReference>